<evidence type="ECO:0000313" key="2">
    <source>
        <dbReference type="Proteomes" id="UP000323946"/>
    </source>
</evidence>
<accession>A0A5M7CF04</accession>
<protein>
    <submittedName>
        <fullName evidence="1">Uncharacterized protein</fullName>
    </submittedName>
</protein>
<dbReference type="EMBL" id="VWPH01000002">
    <property type="protein sequence ID" value="KAA5837015.1"/>
    <property type="molecule type" value="Genomic_DNA"/>
</dbReference>
<dbReference type="OrthoDB" id="6753945at2"/>
<organism evidence="1 2">
    <name type="scientific">Saccharopolyspora hirsuta</name>
    <dbReference type="NCBI Taxonomy" id="1837"/>
    <lineage>
        <taxon>Bacteria</taxon>
        <taxon>Bacillati</taxon>
        <taxon>Actinomycetota</taxon>
        <taxon>Actinomycetes</taxon>
        <taxon>Pseudonocardiales</taxon>
        <taxon>Pseudonocardiaceae</taxon>
        <taxon>Saccharopolyspora</taxon>
    </lineage>
</organism>
<name>A0A5M7CF04_SACHI</name>
<reference evidence="1 2" key="1">
    <citation type="submission" date="2019-09" db="EMBL/GenBank/DDBJ databases">
        <title>Draft genome sequence of the thermophilic Saccharopolyspora hirsuta VKM Ac-666T.</title>
        <authorList>
            <person name="Lobastova T.G."/>
            <person name="Fokina V."/>
            <person name="Bragin E.Y."/>
            <person name="Shtratnikova V.Y."/>
            <person name="Starodumova I.P."/>
            <person name="Tarlachkov S.V."/>
            <person name="Donova M.V."/>
        </authorList>
    </citation>
    <scope>NUCLEOTIDE SEQUENCE [LARGE SCALE GENOMIC DNA]</scope>
    <source>
        <strain evidence="1 2">VKM Ac-666</strain>
    </source>
</reference>
<evidence type="ECO:0000313" key="1">
    <source>
        <dbReference type="EMBL" id="KAA5837015.1"/>
    </source>
</evidence>
<dbReference type="RefSeq" id="WP_150065181.1">
    <property type="nucleotide sequence ID" value="NZ_VWPH01000002.1"/>
</dbReference>
<dbReference type="Proteomes" id="UP000323946">
    <property type="component" value="Unassembled WGS sequence"/>
</dbReference>
<keyword evidence="2" id="KW-1185">Reference proteome</keyword>
<gene>
    <name evidence="1" type="ORF">F1721_04100</name>
</gene>
<dbReference type="AlphaFoldDB" id="A0A5M7CF04"/>
<sequence length="151" mass="16264">MIARSGRLYALGNPLLFVMDLLGGRGAADDRPFRWTYYFCWGIDDIATPVGYRAPAADFNRRITEFLAGDVQVVTSAATGAVPRAGSAVGAAAAGGWRTCCSRSPRTAQPPPTDPASVAAAIVTRPPVLRQDSDLEPLRWPGGEHRRRLIR</sequence>
<proteinExistence type="predicted"/>
<comment type="caution">
    <text evidence="1">The sequence shown here is derived from an EMBL/GenBank/DDBJ whole genome shotgun (WGS) entry which is preliminary data.</text>
</comment>